<proteinExistence type="predicted"/>
<dbReference type="OrthoDB" id="2112656at2"/>
<organism evidence="2 3">
    <name type="scientific">Caldicoprobacter faecalis</name>
    <dbReference type="NCBI Taxonomy" id="937334"/>
    <lineage>
        <taxon>Bacteria</taxon>
        <taxon>Bacillati</taxon>
        <taxon>Bacillota</taxon>
        <taxon>Clostridia</taxon>
        <taxon>Caldicoprobacterales</taxon>
        <taxon>Caldicoprobacteraceae</taxon>
        <taxon>Caldicoprobacter</taxon>
    </lineage>
</organism>
<evidence type="ECO:0000313" key="2">
    <source>
        <dbReference type="EMBL" id="SFQ36788.1"/>
    </source>
</evidence>
<sequence length="159" mass="17209">MLDIIILFIVISMVVANILKHVGSPGQWPKPNASGRPVTPKNPEVPGQPGDGRGIYRQPGHRQVWMSSAEAEKNVSAERSSVANGYAGEGEGVPDPSLGRMEQVRLTDTAHDVEGPKLEVVSPDAKLPMISLSRNAVINGIIMSELLQPPKALRRKSRY</sequence>
<name>A0A1I5XXV9_9FIRM</name>
<feature type="region of interest" description="Disordered" evidence="1">
    <location>
        <begin position="24"/>
        <end position="99"/>
    </location>
</feature>
<accession>A0A1I5XXV9</accession>
<gene>
    <name evidence="2" type="ORF">SAMN05444406_13217</name>
</gene>
<evidence type="ECO:0000256" key="1">
    <source>
        <dbReference type="SAM" id="MobiDB-lite"/>
    </source>
</evidence>
<protein>
    <submittedName>
        <fullName evidence="2">Uncharacterized protein</fullName>
    </submittedName>
</protein>
<reference evidence="2 3" key="1">
    <citation type="submission" date="2016-10" db="EMBL/GenBank/DDBJ databases">
        <authorList>
            <person name="de Groot N.N."/>
        </authorList>
    </citation>
    <scope>NUCLEOTIDE SEQUENCE [LARGE SCALE GENOMIC DNA]</scope>
    <source>
        <strain evidence="2 3">DSM 20678</strain>
    </source>
</reference>
<evidence type="ECO:0000313" key="3">
    <source>
        <dbReference type="Proteomes" id="UP000198577"/>
    </source>
</evidence>
<dbReference type="AlphaFoldDB" id="A0A1I5XXV9"/>
<dbReference type="RefSeq" id="WP_025747107.1">
    <property type="nucleotide sequence ID" value="NZ_FOXR01000032.1"/>
</dbReference>
<dbReference type="STRING" id="937334.SAMN05444406_13217"/>
<dbReference type="Proteomes" id="UP000198577">
    <property type="component" value="Unassembled WGS sequence"/>
</dbReference>
<keyword evidence="3" id="KW-1185">Reference proteome</keyword>
<dbReference type="EMBL" id="FOXR01000032">
    <property type="protein sequence ID" value="SFQ36788.1"/>
    <property type="molecule type" value="Genomic_DNA"/>
</dbReference>